<dbReference type="InterPro" id="IPR008279">
    <property type="entry name" value="PEP-util_enz_mobile_dom"/>
</dbReference>
<evidence type="ECO:0000259" key="4">
    <source>
        <dbReference type="Pfam" id="PF01326"/>
    </source>
</evidence>
<dbReference type="Pfam" id="PF01326">
    <property type="entry name" value="PPDK_N"/>
    <property type="match status" value="1"/>
</dbReference>
<sequence length="894" mass="100504">MEKYVLYFKEIDKTYLPFVGGKGANLGEMTKAGIPVPQGFCVTTLAYRKFIETSQEMDELFNRLDRVSPDSLEEIRELGQRIREHLQSISMPDDIQSAILQAWERTGKGKSYAVRSSATAEDLPTASFAGQQETYLNVRGKEQLLHAIQKCWASLFTDRAISYRAKNGFDHRSVFLSVVVQEMVFPEVSGIMFTADPISGNRKIISINASFGLGEALVSGLVSPDLYQVRSGEIIKKQISRKKIAIYPVPEGGTITKNIPAEKQEVQALSDQKILELAKIGQRIEEHYRSEQDIEWCLVDGKFYIVQSRPITSLYPVPHITDDKLHVFFSFGHQQMMTDAMKPLAISFWRTLMPFGKKGSVRSEGHALLEAGGRLFVDITELLCLKPVRKILPRVLSGIDELIASAISELIERGDIQCKPNKQVKRKVVRTVLPIAKNIIKNLFFRDPSQGLKYVNDFMQRSIKECESFVKGASGAERIKRIQESLGNLLLYSNYPLSNVLPYPLSGIVAWKLIERLSQKWLGDQQSVHLLNKLKKSLPGNVTTELGLMIGDLADAARPYPQVIDYLQRAKDETFYEGLGRIQGGDAFRRKLVQFMDKYGMRCPGEIDVTNPRWREAPTLLVPSIMSHIRSVAPGEHREKFRRGEKEAEQAAKEILSRIGKTRGGYLKKKLMSRLITVFRNGMGMREHPKYIIVQHFDIYKQAILDEGRALVGKGILEHEQDVFYLSLEELLALEENRFSGNIRELVQSRKIKYEQYQKLTPPRVMTSEGEVITGRRRDIEAPEGALIGTPVSAGVVEGVARVVLRPEEAKLNPGEILVAPFTDPGWTPLFNSAKGLVMEVGGMMTHGAVVAREYGIPAVVGIDKATEIIKDGDYIRVDGTQGYVQILEDDEDA</sequence>
<dbReference type="SUPFAM" id="SSF52009">
    <property type="entry name" value="Phosphohistidine domain"/>
    <property type="match status" value="1"/>
</dbReference>
<dbReference type="RefSeq" id="WP_127018137.1">
    <property type="nucleotide sequence ID" value="NZ_CP016379.1"/>
</dbReference>
<dbReference type="SUPFAM" id="SSF56059">
    <property type="entry name" value="Glutathione synthetase ATP-binding domain-like"/>
    <property type="match status" value="1"/>
</dbReference>
<evidence type="ECO:0000313" key="5">
    <source>
        <dbReference type="EMBL" id="AZR74772.1"/>
    </source>
</evidence>
<reference evidence="5 6" key="1">
    <citation type="submission" date="2016-07" db="EMBL/GenBank/DDBJ databases">
        <title>Genome and transcriptome analysis of iron-reducing fermentative bacteria Anoxybacter fermentans.</title>
        <authorList>
            <person name="Zeng X."/>
            <person name="Shao Z."/>
        </authorList>
    </citation>
    <scope>NUCLEOTIDE SEQUENCE [LARGE SCALE GENOMIC DNA]</scope>
    <source>
        <strain evidence="5 6">DY22613</strain>
    </source>
</reference>
<dbReference type="NCBIfam" id="NF004877">
    <property type="entry name" value="PRK06241.1-2"/>
    <property type="match status" value="1"/>
</dbReference>
<dbReference type="PANTHER" id="PTHR43615">
    <property type="entry name" value="PHOSPHOENOLPYRUVATE SYNTHASE-RELATED"/>
    <property type="match status" value="1"/>
</dbReference>
<dbReference type="NCBIfam" id="NF041857">
    <property type="entry name" value="RIF_Ptrans_rph"/>
    <property type="match status" value="1"/>
</dbReference>
<dbReference type="GO" id="GO:0005524">
    <property type="term" value="F:ATP binding"/>
    <property type="evidence" value="ECO:0007669"/>
    <property type="project" value="UniProtKB-KW"/>
</dbReference>
<dbReference type="KEGG" id="aft:BBF96_00960"/>
<dbReference type="PANTHER" id="PTHR43615:SF1">
    <property type="entry name" value="PPDK_N DOMAIN-CONTAINING PROTEIN"/>
    <property type="match status" value="1"/>
</dbReference>
<dbReference type="FunFam" id="3.30.1490.20:FF:000010">
    <property type="entry name" value="Phosphoenolpyruvate synthase"/>
    <property type="match status" value="1"/>
</dbReference>
<dbReference type="InterPro" id="IPR036637">
    <property type="entry name" value="Phosphohistidine_dom_sf"/>
</dbReference>
<dbReference type="InterPro" id="IPR051549">
    <property type="entry name" value="PEP_Utilizing_Enz"/>
</dbReference>
<keyword evidence="5" id="KW-0670">Pyruvate</keyword>
<dbReference type="Gene3D" id="3.50.30.10">
    <property type="entry name" value="Phosphohistidine domain"/>
    <property type="match status" value="1"/>
</dbReference>
<dbReference type="GO" id="GO:0016301">
    <property type="term" value="F:kinase activity"/>
    <property type="evidence" value="ECO:0007669"/>
    <property type="project" value="InterPro"/>
</dbReference>
<protein>
    <submittedName>
        <fullName evidence="5">Phosphoenolpyruvate synthase</fullName>
    </submittedName>
</protein>
<dbReference type="OrthoDB" id="9765468at2"/>
<dbReference type="AlphaFoldDB" id="A0A3S9T2K2"/>
<feature type="domain" description="PEP-utilising enzyme mobile" evidence="3">
    <location>
        <begin position="813"/>
        <end position="883"/>
    </location>
</feature>
<dbReference type="NCBIfam" id="NF004878">
    <property type="entry name" value="PRK06241.1-3"/>
    <property type="match status" value="1"/>
</dbReference>
<dbReference type="EMBL" id="CP016379">
    <property type="protein sequence ID" value="AZR74772.1"/>
    <property type="molecule type" value="Genomic_DNA"/>
</dbReference>
<gene>
    <name evidence="5" type="ORF">BBF96_00960</name>
</gene>
<dbReference type="Proteomes" id="UP000267250">
    <property type="component" value="Chromosome"/>
</dbReference>
<evidence type="ECO:0000256" key="2">
    <source>
        <dbReference type="ARBA" id="ARBA00022840"/>
    </source>
</evidence>
<dbReference type="Gene3D" id="3.30.1490.20">
    <property type="entry name" value="ATP-grasp fold, A domain"/>
    <property type="match status" value="1"/>
</dbReference>
<evidence type="ECO:0000259" key="3">
    <source>
        <dbReference type="Pfam" id="PF00391"/>
    </source>
</evidence>
<keyword evidence="2" id="KW-0067">ATP-binding</keyword>
<feature type="domain" description="Pyruvate phosphate dikinase AMP/ATP-binding" evidence="4">
    <location>
        <begin position="18"/>
        <end position="313"/>
    </location>
</feature>
<dbReference type="InterPro" id="IPR002192">
    <property type="entry name" value="PPDK_AMP/ATP-bd"/>
</dbReference>
<proteinExistence type="predicted"/>
<keyword evidence="6" id="KW-1185">Reference proteome</keyword>
<dbReference type="InterPro" id="IPR013815">
    <property type="entry name" value="ATP_grasp_subdomain_1"/>
</dbReference>
<dbReference type="Gene3D" id="3.30.470.20">
    <property type="entry name" value="ATP-grasp fold, B domain"/>
    <property type="match status" value="1"/>
</dbReference>
<accession>A0A3S9T2K2</accession>
<dbReference type="Pfam" id="PF00391">
    <property type="entry name" value="PEP-utilizers"/>
    <property type="match status" value="1"/>
</dbReference>
<evidence type="ECO:0000256" key="1">
    <source>
        <dbReference type="ARBA" id="ARBA00022741"/>
    </source>
</evidence>
<organism evidence="5 6">
    <name type="scientific">Anoxybacter fermentans</name>
    <dbReference type="NCBI Taxonomy" id="1323375"/>
    <lineage>
        <taxon>Bacteria</taxon>
        <taxon>Bacillati</taxon>
        <taxon>Bacillota</taxon>
        <taxon>Clostridia</taxon>
        <taxon>Halanaerobiales</taxon>
        <taxon>Anoxybacter</taxon>
    </lineage>
</organism>
<name>A0A3S9T2K2_9FIRM</name>
<keyword evidence="1" id="KW-0547">Nucleotide-binding</keyword>
<evidence type="ECO:0000313" key="6">
    <source>
        <dbReference type="Proteomes" id="UP000267250"/>
    </source>
</evidence>
<dbReference type="NCBIfam" id="NF004879">
    <property type="entry name" value="PRK06241.1-4"/>
    <property type="match status" value="1"/>
</dbReference>